<protein>
    <submittedName>
        <fullName evidence="2">Uncharacterized protein</fullName>
    </submittedName>
</protein>
<proteinExistence type="predicted"/>
<accession>A0ABW5ETU8</accession>
<feature type="region of interest" description="Disordered" evidence="1">
    <location>
        <begin position="137"/>
        <end position="175"/>
    </location>
</feature>
<sequence length="175" mass="19595">MTGKSRPDALLAKNARRFDAMTQAIEDALKKIESDRRLKTTEESLAELVGCSRGTLRNRGWPLTQLGDIKTAREQKRDADKSEQPKPAAAKAESETDRLKNQLQLSRTENARLHAKNELLRKELQQTKDLLAEVTRLTRNTRLDATPSRSKGSPAKVVPLRERAAAKSDEGPSKR</sequence>
<dbReference type="Proteomes" id="UP001597287">
    <property type="component" value="Unassembled WGS sequence"/>
</dbReference>
<evidence type="ECO:0000256" key="1">
    <source>
        <dbReference type="SAM" id="MobiDB-lite"/>
    </source>
</evidence>
<evidence type="ECO:0000313" key="3">
    <source>
        <dbReference type="Proteomes" id="UP001597287"/>
    </source>
</evidence>
<reference evidence="3" key="1">
    <citation type="journal article" date="2019" name="Int. J. Syst. Evol. Microbiol.">
        <title>The Global Catalogue of Microorganisms (GCM) 10K type strain sequencing project: providing services to taxonomists for standard genome sequencing and annotation.</title>
        <authorList>
            <consortium name="The Broad Institute Genomics Platform"/>
            <consortium name="The Broad Institute Genome Sequencing Center for Infectious Disease"/>
            <person name="Wu L."/>
            <person name="Ma J."/>
        </authorList>
    </citation>
    <scope>NUCLEOTIDE SEQUENCE [LARGE SCALE GENOMIC DNA]</scope>
    <source>
        <strain evidence="3">CCUG 62793</strain>
    </source>
</reference>
<keyword evidence="3" id="KW-1185">Reference proteome</keyword>
<gene>
    <name evidence="2" type="ORF">ACFSPV_22860</name>
</gene>
<organism evidence="2 3">
    <name type="scientific">Delftia deserti</name>
    <dbReference type="NCBI Taxonomy" id="1651218"/>
    <lineage>
        <taxon>Bacteria</taxon>
        <taxon>Pseudomonadati</taxon>
        <taxon>Pseudomonadota</taxon>
        <taxon>Betaproteobacteria</taxon>
        <taxon>Burkholderiales</taxon>
        <taxon>Comamonadaceae</taxon>
        <taxon>Delftia</taxon>
    </lineage>
</organism>
<dbReference type="EMBL" id="JBHUIG010000028">
    <property type="protein sequence ID" value="MFD2321540.1"/>
    <property type="molecule type" value="Genomic_DNA"/>
</dbReference>
<feature type="compositionally biased region" description="Basic and acidic residues" evidence="1">
    <location>
        <begin position="70"/>
        <end position="84"/>
    </location>
</feature>
<dbReference type="RefSeq" id="WP_160851876.1">
    <property type="nucleotide sequence ID" value="NZ_JBHSIH010000001.1"/>
</dbReference>
<feature type="compositionally biased region" description="Basic and acidic residues" evidence="1">
    <location>
        <begin position="159"/>
        <end position="175"/>
    </location>
</feature>
<comment type="caution">
    <text evidence="2">The sequence shown here is derived from an EMBL/GenBank/DDBJ whole genome shotgun (WGS) entry which is preliminary data.</text>
</comment>
<feature type="region of interest" description="Disordered" evidence="1">
    <location>
        <begin position="55"/>
        <end position="110"/>
    </location>
</feature>
<evidence type="ECO:0000313" key="2">
    <source>
        <dbReference type="EMBL" id="MFD2321540.1"/>
    </source>
</evidence>
<name>A0ABW5ETU8_9BURK</name>